<evidence type="ECO:0000256" key="1">
    <source>
        <dbReference type="SAM" id="Coils"/>
    </source>
</evidence>
<evidence type="ECO:0000313" key="5">
    <source>
        <dbReference type="EMBL" id="VFT99173.1"/>
    </source>
</evidence>
<organism evidence="5 6">
    <name type="scientific">Aphanomyces stellatus</name>
    <dbReference type="NCBI Taxonomy" id="120398"/>
    <lineage>
        <taxon>Eukaryota</taxon>
        <taxon>Sar</taxon>
        <taxon>Stramenopiles</taxon>
        <taxon>Oomycota</taxon>
        <taxon>Saprolegniomycetes</taxon>
        <taxon>Saprolegniales</taxon>
        <taxon>Verrucalvaceae</taxon>
        <taxon>Aphanomyces</taxon>
    </lineage>
</organism>
<evidence type="ECO:0000313" key="4">
    <source>
        <dbReference type="EMBL" id="VFT94020.1"/>
    </source>
</evidence>
<evidence type="ECO:0000313" key="2">
    <source>
        <dbReference type="EMBL" id="KAF0685636.1"/>
    </source>
</evidence>
<dbReference type="EMBL" id="CAADRA010007090">
    <property type="protein sequence ID" value="VFT99173.1"/>
    <property type="molecule type" value="Genomic_DNA"/>
</dbReference>
<reference evidence="2" key="2">
    <citation type="submission" date="2019-06" db="EMBL/GenBank/DDBJ databases">
        <title>Genomics analysis of Aphanomyces spp. identifies a new class of oomycete effector associated with host adaptation.</title>
        <authorList>
            <person name="Gaulin E."/>
        </authorList>
    </citation>
    <scope>NUCLEOTIDE SEQUENCE</scope>
    <source>
        <strain evidence="2">CBS 578.67</strain>
    </source>
</reference>
<dbReference type="EMBL" id="VJMH01007064">
    <property type="protein sequence ID" value="KAF0685636.1"/>
    <property type="molecule type" value="Genomic_DNA"/>
</dbReference>
<dbReference type="AlphaFoldDB" id="A0A485LLY4"/>
<evidence type="ECO:0000313" key="3">
    <source>
        <dbReference type="EMBL" id="KAF0691542.1"/>
    </source>
</evidence>
<accession>A0A485LLY4</accession>
<reference evidence="5 6" key="1">
    <citation type="submission" date="2019-03" db="EMBL/GenBank/DDBJ databases">
        <authorList>
            <person name="Gaulin E."/>
            <person name="Dumas B."/>
        </authorList>
    </citation>
    <scope>NUCLEOTIDE SEQUENCE [LARGE SCALE GENOMIC DNA]</scope>
    <source>
        <strain evidence="5">CBS 568.67</strain>
    </source>
</reference>
<keyword evidence="6" id="KW-1185">Reference proteome</keyword>
<protein>
    <submittedName>
        <fullName evidence="4">Aste57867_17264 protein</fullName>
    </submittedName>
    <submittedName>
        <fullName evidence="5">Aste57867_22513 protein</fullName>
    </submittedName>
</protein>
<name>A0A485LLY4_9STRA</name>
<gene>
    <name evidence="5" type="primary">Aste57867_22513</name>
    <name evidence="4" type="synonym">Aste57867_17264</name>
    <name evidence="3" type="ORF">As57867_017205</name>
    <name evidence="2" type="ORF">As57867_022443</name>
    <name evidence="4" type="ORF">ASTE57867_17264</name>
    <name evidence="5" type="ORF">ASTE57867_22513</name>
</gene>
<sequence length="113" mass="12493">MADAGDMIGSLKDANEAYKKENESMKVQISTLKSELEKLKTQTEIHSSSNFVKLKQERDLTASLQKKVNAQAAEIQKLKDQIAKGCNGSASRSGLKWTRPAAARWAICWLLSP</sequence>
<dbReference type="Proteomes" id="UP000332933">
    <property type="component" value="Unassembled WGS sequence"/>
</dbReference>
<keyword evidence="1" id="KW-0175">Coiled coil</keyword>
<evidence type="ECO:0000313" key="6">
    <source>
        <dbReference type="Proteomes" id="UP000332933"/>
    </source>
</evidence>
<proteinExistence type="predicted"/>
<feature type="coiled-coil region" evidence="1">
    <location>
        <begin position="8"/>
        <end position="81"/>
    </location>
</feature>
<dbReference type="SUPFAM" id="SSF58100">
    <property type="entry name" value="Bacterial hemolysins"/>
    <property type="match status" value="1"/>
</dbReference>
<dbReference type="EMBL" id="CAADRA010006092">
    <property type="protein sequence ID" value="VFT94020.1"/>
    <property type="molecule type" value="Genomic_DNA"/>
</dbReference>
<dbReference type="EMBL" id="VJMH01006071">
    <property type="protein sequence ID" value="KAF0691542.1"/>
    <property type="molecule type" value="Genomic_DNA"/>
</dbReference>